<comment type="similarity">
    <text evidence="1">Belongs to the multicopper oxidase family.</text>
</comment>
<dbReference type="Pfam" id="PF00394">
    <property type="entry name" value="Cu-oxidase"/>
    <property type="match status" value="1"/>
</dbReference>
<organism evidence="5 6">
    <name type="scientific">Salix brachista</name>
    <dbReference type="NCBI Taxonomy" id="2182728"/>
    <lineage>
        <taxon>Eukaryota</taxon>
        <taxon>Viridiplantae</taxon>
        <taxon>Streptophyta</taxon>
        <taxon>Embryophyta</taxon>
        <taxon>Tracheophyta</taxon>
        <taxon>Spermatophyta</taxon>
        <taxon>Magnoliopsida</taxon>
        <taxon>eudicotyledons</taxon>
        <taxon>Gunneridae</taxon>
        <taxon>Pentapetalae</taxon>
        <taxon>rosids</taxon>
        <taxon>fabids</taxon>
        <taxon>Malpighiales</taxon>
        <taxon>Salicaceae</taxon>
        <taxon>Saliceae</taxon>
        <taxon>Salix</taxon>
    </lineage>
</organism>
<name>A0A5N5JKV8_9ROSI</name>
<feature type="domain" description="Plastocyanin-like" evidence="4">
    <location>
        <begin position="31"/>
        <end position="145"/>
    </location>
</feature>
<evidence type="ECO:0000256" key="2">
    <source>
        <dbReference type="SAM" id="SignalP"/>
    </source>
</evidence>
<evidence type="ECO:0000256" key="1">
    <source>
        <dbReference type="ARBA" id="ARBA00010609"/>
    </source>
</evidence>
<sequence length="289" mass="31704">MSRLLFLLACALALLASSVASAAIVEHSFHVQNLTVRRLCSEQVIAAVNAKLPGPTLRVREGDTLIVHVFNKSPYDLSIHWHGVFQLLSAWADGPNMITQCPIPPGGKYTYKFELLQQEGTLWWHAHASFLRATVYGALVIRPRSGHPYPFPKPNKEVLILLGEWWNANVVAVESQAAAIGAPPNISDAYTINGLPGDLYNCSRNSAPSSTIPKMPPLPAFNDTPTAHKFFTSLTGLAGGPHWVPVPCQIDEHMLDSPVNEEHMDDTAVEEANINNIIVREKVKEVLLV</sequence>
<accession>A0A5N5JKV8</accession>
<evidence type="ECO:0000313" key="6">
    <source>
        <dbReference type="Proteomes" id="UP000326939"/>
    </source>
</evidence>
<dbReference type="EMBL" id="VDCV01000016">
    <property type="protein sequence ID" value="KAB5519941.1"/>
    <property type="molecule type" value="Genomic_DNA"/>
</dbReference>
<comment type="caution">
    <text evidence="5">The sequence shown here is derived from an EMBL/GenBank/DDBJ whole genome shotgun (WGS) entry which is preliminary data.</text>
</comment>
<evidence type="ECO:0000259" key="3">
    <source>
        <dbReference type="Pfam" id="PF00394"/>
    </source>
</evidence>
<dbReference type="Pfam" id="PF07732">
    <property type="entry name" value="Cu-oxidase_3"/>
    <property type="match status" value="1"/>
</dbReference>
<dbReference type="PANTHER" id="PTHR11709:SF9">
    <property type="entry name" value="LACCASE-7"/>
    <property type="match status" value="1"/>
</dbReference>
<feature type="signal peptide" evidence="2">
    <location>
        <begin position="1"/>
        <end position="22"/>
    </location>
</feature>
<dbReference type="InterPro" id="IPR008972">
    <property type="entry name" value="Cupredoxin"/>
</dbReference>
<keyword evidence="2" id="KW-0732">Signal</keyword>
<gene>
    <name evidence="5" type="ORF">DKX38_024260</name>
</gene>
<dbReference type="InterPro" id="IPR001117">
    <property type="entry name" value="Cu-oxidase_2nd"/>
</dbReference>
<dbReference type="CDD" id="cd13849">
    <property type="entry name" value="CuRO_1_LCC_plant"/>
    <property type="match status" value="1"/>
</dbReference>
<evidence type="ECO:0000259" key="4">
    <source>
        <dbReference type="Pfam" id="PF07732"/>
    </source>
</evidence>
<dbReference type="InterPro" id="IPR011707">
    <property type="entry name" value="Cu-oxidase-like_N"/>
</dbReference>
<evidence type="ECO:0008006" key="7">
    <source>
        <dbReference type="Google" id="ProtNLM"/>
    </source>
</evidence>
<protein>
    <recommendedName>
        <fullName evidence="7">Plastocyanin-like domain-containing protein</fullName>
    </recommendedName>
</protein>
<dbReference type="SUPFAM" id="SSF49503">
    <property type="entry name" value="Cupredoxins"/>
    <property type="match status" value="2"/>
</dbReference>
<dbReference type="GO" id="GO:0005507">
    <property type="term" value="F:copper ion binding"/>
    <property type="evidence" value="ECO:0007669"/>
    <property type="project" value="InterPro"/>
</dbReference>
<dbReference type="InterPro" id="IPR034288">
    <property type="entry name" value="CuRO_1_LCC"/>
</dbReference>
<keyword evidence="6" id="KW-1185">Reference proteome</keyword>
<dbReference type="PANTHER" id="PTHR11709">
    <property type="entry name" value="MULTI-COPPER OXIDASE"/>
    <property type="match status" value="1"/>
</dbReference>
<reference evidence="6" key="1">
    <citation type="journal article" date="2019" name="Gigascience">
        <title>De novo genome assembly of the endangered Acer yangbiense, a plant species with extremely small populations endemic to Yunnan Province, China.</title>
        <authorList>
            <person name="Yang J."/>
            <person name="Wariss H.M."/>
            <person name="Tao L."/>
            <person name="Zhang R."/>
            <person name="Yun Q."/>
            <person name="Hollingsworth P."/>
            <person name="Dao Z."/>
            <person name="Luo G."/>
            <person name="Guo H."/>
            <person name="Ma Y."/>
            <person name="Sun W."/>
        </authorList>
    </citation>
    <scope>NUCLEOTIDE SEQUENCE [LARGE SCALE GENOMIC DNA]</scope>
    <source>
        <strain evidence="6">cv. br00</strain>
    </source>
</reference>
<dbReference type="GO" id="GO:0016491">
    <property type="term" value="F:oxidoreductase activity"/>
    <property type="evidence" value="ECO:0007669"/>
    <property type="project" value="TreeGrafter"/>
</dbReference>
<proteinExistence type="inferred from homology"/>
<dbReference type="AlphaFoldDB" id="A0A5N5JKV8"/>
<feature type="chain" id="PRO_5024273020" description="Plastocyanin-like domain-containing protein" evidence="2">
    <location>
        <begin position="23"/>
        <end position="289"/>
    </location>
</feature>
<dbReference type="Proteomes" id="UP000326939">
    <property type="component" value="Chromosome 16"/>
</dbReference>
<evidence type="ECO:0000313" key="5">
    <source>
        <dbReference type="EMBL" id="KAB5519941.1"/>
    </source>
</evidence>
<feature type="domain" description="Plastocyanin-like" evidence="3">
    <location>
        <begin position="157"/>
        <end position="205"/>
    </location>
</feature>
<dbReference type="Gene3D" id="2.60.40.420">
    <property type="entry name" value="Cupredoxins - blue copper proteins"/>
    <property type="match status" value="1"/>
</dbReference>
<dbReference type="InterPro" id="IPR045087">
    <property type="entry name" value="Cu-oxidase_fam"/>
</dbReference>